<keyword evidence="1" id="KW-0472">Membrane</keyword>
<evidence type="ECO:0000313" key="3">
    <source>
        <dbReference type="Proteomes" id="UP000053825"/>
    </source>
</evidence>
<dbReference type="AlphaFoldDB" id="A0A0L7R657"/>
<reference evidence="2 3" key="1">
    <citation type="submission" date="2015-07" db="EMBL/GenBank/DDBJ databases">
        <title>The genome of Habropoda laboriosa.</title>
        <authorList>
            <person name="Pan H."/>
            <person name="Kapheim K."/>
        </authorList>
    </citation>
    <scope>NUCLEOTIDE SEQUENCE [LARGE SCALE GENOMIC DNA]</scope>
    <source>
        <strain evidence="2">0110345459</strain>
    </source>
</reference>
<name>A0A0L7R657_9HYME</name>
<evidence type="ECO:0000256" key="1">
    <source>
        <dbReference type="SAM" id="Phobius"/>
    </source>
</evidence>
<keyword evidence="1" id="KW-1133">Transmembrane helix</keyword>
<dbReference type="EMBL" id="KQ414647">
    <property type="protein sequence ID" value="KOC66357.1"/>
    <property type="molecule type" value="Genomic_DNA"/>
</dbReference>
<protein>
    <submittedName>
        <fullName evidence="2">Uncharacterized protein</fullName>
    </submittedName>
</protein>
<evidence type="ECO:0000313" key="2">
    <source>
        <dbReference type="EMBL" id="KOC66357.1"/>
    </source>
</evidence>
<organism evidence="2 3">
    <name type="scientific">Habropoda laboriosa</name>
    <dbReference type="NCBI Taxonomy" id="597456"/>
    <lineage>
        <taxon>Eukaryota</taxon>
        <taxon>Metazoa</taxon>
        <taxon>Ecdysozoa</taxon>
        <taxon>Arthropoda</taxon>
        <taxon>Hexapoda</taxon>
        <taxon>Insecta</taxon>
        <taxon>Pterygota</taxon>
        <taxon>Neoptera</taxon>
        <taxon>Endopterygota</taxon>
        <taxon>Hymenoptera</taxon>
        <taxon>Apocrita</taxon>
        <taxon>Aculeata</taxon>
        <taxon>Apoidea</taxon>
        <taxon>Anthophila</taxon>
        <taxon>Apidae</taxon>
        <taxon>Habropoda</taxon>
    </lineage>
</organism>
<proteinExistence type="predicted"/>
<gene>
    <name evidence="2" type="ORF">WH47_01370</name>
</gene>
<sequence length="98" mass="11450">MDRVKIDFQPLAWFRRDLLLRAPGTSVALLPQPARVNIYSEITSLYFFLFFSPPFPLFLYMCVCACVCVFLLHLRASPSFPSEGKFFFLTRHPGKRER</sequence>
<feature type="transmembrane region" description="Helical" evidence="1">
    <location>
        <begin position="45"/>
        <end position="72"/>
    </location>
</feature>
<dbReference type="Proteomes" id="UP000053825">
    <property type="component" value="Unassembled WGS sequence"/>
</dbReference>
<accession>A0A0L7R657</accession>
<keyword evidence="1" id="KW-0812">Transmembrane</keyword>
<keyword evidence="3" id="KW-1185">Reference proteome</keyword>